<dbReference type="AlphaFoldDB" id="A0A0B7B544"/>
<proteinExistence type="predicted"/>
<accession>A0A0B7B544</accession>
<sequence>MVTLEATASTEQTHVTPTHVSMEHHVSIEEVLTNVIVHMDSKGIDVRVLWTGALKNAVRTEDLVDRLQISLSVIVVTVGGQAHCVTSHLYHVLQQPHTKVCRYWNSACTTEHVEIQAEAMNVAVIEVIQVPIVRSMLMNVLLPLV</sequence>
<organism evidence="1">
    <name type="scientific">Arion vulgaris</name>
    <dbReference type="NCBI Taxonomy" id="1028688"/>
    <lineage>
        <taxon>Eukaryota</taxon>
        <taxon>Metazoa</taxon>
        <taxon>Spiralia</taxon>
        <taxon>Lophotrochozoa</taxon>
        <taxon>Mollusca</taxon>
        <taxon>Gastropoda</taxon>
        <taxon>Heterobranchia</taxon>
        <taxon>Euthyneura</taxon>
        <taxon>Panpulmonata</taxon>
        <taxon>Eupulmonata</taxon>
        <taxon>Stylommatophora</taxon>
        <taxon>Helicina</taxon>
        <taxon>Arionoidea</taxon>
        <taxon>Arionidae</taxon>
        <taxon>Arion</taxon>
    </lineage>
</organism>
<dbReference type="EMBL" id="HACG01040385">
    <property type="protein sequence ID" value="CEK87250.1"/>
    <property type="molecule type" value="Transcribed_RNA"/>
</dbReference>
<gene>
    <name evidence="1" type="primary">ORF158189</name>
</gene>
<reference evidence="1" key="1">
    <citation type="submission" date="2014-12" db="EMBL/GenBank/DDBJ databases">
        <title>Insight into the proteome of Arion vulgaris.</title>
        <authorList>
            <person name="Aradska J."/>
            <person name="Bulat T."/>
            <person name="Smidak R."/>
            <person name="Sarate P."/>
            <person name="Gangsoo J."/>
            <person name="Sialana F."/>
            <person name="Bilban M."/>
            <person name="Lubec G."/>
        </authorList>
    </citation>
    <scope>NUCLEOTIDE SEQUENCE</scope>
    <source>
        <tissue evidence="1">Skin</tissue>
    </source>
</reference>
<protein>
    <submittedName>
        <fullName evidence="1">Uncharacterized protein</fullName>
    </submittedName>
</protein>
<evidence type="ECO:0000313" key="1">
    <source>
        <dbReference type="EMBL" id="CEK87250.1"/>
    </source>
</evidence>
<name>A0A0B7B544_9EUPU</name>